<dbReference type="InterPro" id="IPR011011">
    <property type="entry name" value="Znf_FYVE_PHD"/>
</dbReference>
<keyword evidence="2" id="KW-0862">Zinc</keyword>
<dbReference type="InterPro" id="IPR013083">
    <property type="entry name" value="Znf_RING/FYVE/PHD"/>
</dbReference>
<feature type="region of interest" description="Disordered" evidence="3">
    <location>
        <begin position="806"/>
        <end position="865"/>
    </location>
</feature>
<reference evidence="4 5" key="1">
    <citation type="journal article" date="2014" name="Nat. Commun.">
        <title>Klebsormidium flaccidum genome reveals primary factors for plant terrestrial adaptation.</title>
        <authorList>
            <person name="Hori K."/>
            <person name="Maruyama F."/>
            <person name="Fujisawa T."/>
            <person name="Togashi T."/>
            <person name="Yamamoto N."/>
            <person name="Seo M."/>
            <person name="Sato S."/>
            <person name="Yamada T."/>
            <person name="Mori H."/>
            <person name="Tajima N."/>
            <person name="Moriyama T."/>
            <person name="Ikeuchi M."/>
            <person name="Watanabe M."/>
            <person name="Wada H."/>
            <person name="Kobayashi K."/>
            <person name="Saito M."/>
            <person name="Masuda T."/>
            <person name="Sasaki-Sekimoto Y."/>
            <person name="Mashiguchi K."/>
            <person name="Awai K."/>
            <person name="Shimojima M."/>
            <person name="Masuda S."/>
            <person name="Iwai M."/>
            <person name="Nobusawa T."/>
            <person name="Narise T."/>
            <person name="Kondo S."/>
            <person name="Saito H."/>
            <person name="Sato R."/>
            <person name="Murakawa M."/>
            <person name="Ihara Y."/>
            <person name="Oshima-Yamada Y."/>
            <person name="Ohtaka K."/>
            <person name="Satoh M."/>
            <person name="Sonobe K."/>
            <person name="Ishii M."/>
            <person name="Ohtani R."/>
            <person name="Kanamori-Sato M."/>
            <person name="Honoki R."/>
            <person name="Miyazaki D."/>
            <person name="Mochizuki H."/>
            <person name="Umetsu J."/>
            <person name="Higashi K."/>
            <person name="Shibata D."/>
            <person name="Kamiya Y."/>
            <person name="Sato N."/>
            <person name="Nakamura Y."/>
            <person name="Tabata S."/>
            <person name="Ida S."/>
            <person name="Kurokawa K."/>
            <person name="Ohta H."/>
        </authorList>
    </citation>
    <scope>NUCLEOTIDE SEQUENCE [LARGE SCALE GENOMIC DNA]</scope>
    <source>
        <strain evidence="4 5">NIES-2285</strain>
    </source>
</reference>
<dbReference type="OrthoDB" id="784962at2759"/>
<dbReference type="STRING" id="105231.A0A1Y1HQJ9"/>
<feature type="compositionally biased region" description="Polar residues" evidence="3">
    <location>
        <begin position="851"/>
        <end position="865"/>
    </location>
</feature>
<evidence type="ECO:0000313" key="4">
    <source>
        <dbReference type="EMBL" id="GAQ80914.1"/>
    </source>
</evidence>
<proteinExistence type="predicted"/>
<dbReference type="AlphaFoldDB" id="A0A1Y1HQJ9"/>
<dbReference type="Gene3D" id="3.30.40.10">
    <property type="entry name" value="Zinc/RING finger domain, C3HC4 (zinc finger)"/>
    <property type="match status" value="1"/>
</dbReference>
<keyword evidence="1" id="KW-0479">Metal-binding</keyword>
<dbReference type="SUPFAM" id="SSF57903">
    <property type="entry name" value="FYVE/PHD zinc finger"/>
    <property type="match status" value="1"/>
</dbReference>
<dbReference type="EMBL" id="DF237015">
    <property type="protein sequence ID" value="GAQ80914.1"/>
    <property type="molecule type" value="Genomic_DNA"/>
</dbReference>
<evidence type="ECO:0000313" key="5">
    <source>
        <dbReference type="Proteomes" id="UP000054558"/>
    </source>
</evidence>
<organism evidence="4 5">
    <name type="scientific">Klebsormidium nitens</name>
    <name type="common">Green alga</name>
    <name type="synonym">Ulothrix nitens</name>
    <dbReference type="NCBI Taxonomy" id="105231"/>
    <lineage>
        <taxon>Eukaryota</taxon>
        <taxon>Viridiplantae</taxon>
        <taxon>Streptophyta</taxon>
        <taxon>Klebsormidiophyceae</taxon>
        <taxon>Klebsormidiales</taxon>
        <taxon>Klebsormidiaceae</taxon>
        <taxon>Klebsormidium</taxon>
    </lineage>
</organism>
<feature type="compositionally biased region" description="Basic and acidic residues" evidence="3">
    <location>
        <begin position="408"/>
        <end position="430"/>
    </location>
</feature>
<feature type="compositionally biased region" description="Polar residues" evidence="3">
    <location>
        <begin position="79"/>
        <end position="88"/>
    </location>
</feature>
<feature type="region of interest" description="Disordered" evidence="3">
    <location>
        <begin position="290"/>
        <end position="343"/>
    </location>
</feature>
<feature type="compositionally biased region" description="Basic and acidic residues" evidence="3">
    <location>
        <begin position="296"/>
        <end position="308"/>
    </location>
</feature>
<name>A0A1Y1HQJ9_KLENI</name>
<gene>
    <name evidence="4" type="ORF">KFL_000660080</name>
</gene>
<evidence type="ECO:0000256" key="1">
    <source>
        <dbReference type="ARBA" id="ARBA00022771"/>
    </source>
</evidence>
<feature type="region of interest" description="Disordered" evidence="3">
    <location>
        <begin position="894"/>
        <end position="1043"/>
    </location>
</feature>
<sequence>MEPKVWDGERKAGLIKAKFDELYLKHFQNQSGVLSFPPQASPIHLHHTSPPAAPKNQPAKPSPNPQTFAPPVNPDFPEGTSQARSEGFSQPALAPVTFTGGRGAGSRGWPLEKDQGKALRCPPRNNSDEDLRSLDNAGRSRPSEQRALSGLSGGGQEKGCVRGLTKDVDGTWQTDCKEEGPSEEKVDTRWGGKACLDWLGSQSQEDLPQPDSEQPVRVVSALPEGALPRLSWAQLPDGATVIVVSPNLVTSFEGCPAKQNVVSPNLVASPNLDSGDWNGSQALLPVSPERLTIGDGGRRHMADGRSSEGAHSGLSGELGTGPKREFEAGEVIQGGSKRLRKGRGEAPICGAETGCADEGPAAAKSEGDLYAGTQKQDWKKAQGTKGGLNGKHAGGENKAKGRGGQTAGDRKPQEMRLQESRKKQGVGREKCKCKGGVETKAKNSRTARELMRLADMESKPGTKGEGIFGVKRRRVCSLAALTQSSGDAAVVDVGAHPSKKLKLLSGGSSLRSLGVTPPLLPMQKALRAGKAPAAVQRPGSNSLAAKCGLPRPQQQDIHHKQCEPSAEPTARLVVKSGAAPSNPKSFAGNGVCEPSVSNLMRQHEAGLAGKRRSEALEALAAAAREPMCSICYTEYDARRCYLACDVCDRWYHAESFGVSPEAAVALMKFKCPTCMRRGRPSGCPIPDPSAALAAPLKIRPKLHQKARIAYAASRGVVPGAQRAGLGEVSEEAQVEKRDQRLVSKDIVKSDGTGTRNRFIASAVVTESGQSTKQCKIGAPSDSGRGAKAKILESCETAVEVIGAPPAKKRPPLRLVGGTHPANLRNGVLTSNRELAPGGLAGCPLEERSSGRPLTTATRAENSASEAQGASECAALLAQPLTDSACLPHSAQATAVGRARGSPPSKKKASASEVINRVPVAGTPNGAEALGSSCSAEQETGRYRGESTAGGKARIREGGETENGTRKRIQPTKLGPVSQPSAIGVPKATEARRSEAPVLSEGPAVPRSAERSRDIPPAQSAPPHVQGPQGNLRESHAATGFPGGPVLPSVGRYSWEAQYYRAADEASRGGPVLPDRIHTGAPRGQSARWSIDLSKVQEVDGRKVRMGTEEVDGVQQLS</sequence>
<feature type="compositionally biased region" description="Basic and acidic residues" evidence="3">
    <location>
        <begin position="953"/>
        <end position="964"/>
    </location>
</feature>
<evidence type="ECO:0000256" key="3">
    <source>
        <dbReference type="SAM" id="MobiDB-lite"/>
    </source>
</evidence>
<feature type="region of interest" description="Disordered" evidence="3">
    <location>
        <begin position="1066"/>
        <end position="1085"/>
    </location>
</feature>
<keyword evidence="1" id="KW-0863">Zinc-finger</keyword>
<evidence type="ECO:0000256" key="2">
    <source>
        <dbReference type="ARBA" id="ARBA00022833"/>
    </source>
</evidence>
<accession>A0A1Y1HQJ9</accession>
<dbReference type="Proteomes" id="UP000054558">
    <property type="component" value="Unassembled WGS sequence"/>
</dbReference>
<feature type="region of interest" description="Disordered" evidence="3">
    <location>
        <begin position="372"/>
        <end position="430"/>
    </location>
</feature>
<protein>
    <submittedName>
        <fullName evidence="4">Uncharacterized protein</fullName>
    </submittedName>
</protein>
<feature type="region of interest" description="Disordered" evidence="3">
    <location>
        <begin position="33"/>
        <end position="162"/>
    </location>
</feature>
<dbReference type="GO" id="GO:0008270">
    <property type="term" value="F:zinc ion binding"/>
    <property type="evidence" value="ECO:0007669"/>
    <property type="project" value="UniProtKB-KW"/>
</dbReference>
<keyword evidence="5" id="KW-1185">Reference proteome</keyword>